<proteinExistence type="predicted"/>
<sequence length="180" mass="20485">MAGKGLFIFDMVLAAVVLEVLSKSKHQSCARGSEYDNLNCEKKIVLNLAVPSGSVAPNSARLLRYERSISTELNHVDEPHKLEEVETIRKPPPPLEKLYWVAMVSLVHLFTKRLWIKKGYQSGRSSIREQWADKVEWCQGSLLEILVTFVVVQKHIHTRLFANNHDDHRFVDKSGNILPG</sequence>
<dbReference type="GO" id="GO:0003676">
    <property type="term" value="F:nucleic acid binding"/>
    <property type="evidence" value="ECO:0007669"/>
    <property type="project" value="InterPro"/>
</dbReference>
<dbReference type="AlphaFoldDB" id="A0A8J5FSF8"/>
<accession>A0A8J5FSF8</accession>
<dbReference type="InterPro" id="IPR036397">
    <property type="entry name" value="RNaseH_sf"/>
</dbReference>
<keyword evidence="3" id="KW-1185">Reference proteome</keyword>
<protein>
    <submittedName>
        <fullName evidence="2">Uncharacterized protein</fullName>
    </submittedName>
</protein>
<evidence type="ECO:0000256" key="1">
    <source>
        <dbReference type="SAM" id="SignalP"/>
    </source>
</evidence>
<evidence type="ECO:0000313" key="3">
    <source>
        <dbReference type="Proteomes" id="UP000734854"/>
    </source>
</evidence>
<feature type="signal peptide" evidence="1">
    <location>
        <begin position="1"/>
        <end position="22"/>
    </location>
</feature>
<dbReference type="Gene3D" id="3.30.420.10">
    <property type="entry name" value="Ribonuclease H-like superfamily/Ribonuclease H"/>
    <property type="match status" value="1"/>
</dbReference>
<evidence type="ECO:0000313" key="2">
    <source>
        <dbReference type="EMBL" id="KAG6490010.1"/>
    </source>
</evidence>
<feature type="chain" id="PRO_5035290341" evidence="1">
    <location>
        <begin position="23"/>
        <end position="180"/>
    </location>
</feature>
<organism evidence="2 3">
    <name type="scientific">Zingiber officinale</name>
    <name type="common">Ginger</name>
    <name type="synonym">Amomum zingiber</name>
    <dbReference type="NCBI Taxonomy" id="94328"/>
    <lineage>
        <taxon>Eukaryota</taxon>
        <taxon>Viridiplantae</taxon>
        <taxon>Streptophyta</taxon>
        <taxon>Embryophyta</taxon>
        <taxon>Tracheophyta</taxon>
        <taxon>Spermatophyta</taxon>
        <taxon>Magnoliopsida</taxon>
        <taxon>Liliopsida</taxon>
        <taxon>Zingiberales</taxon>
        <taxon>Zingiberaceae</taxon>
        <taxon>Zingiber</taxon>
    </lineage>
</organism>
<gene>
    <name evidence="2" type="ORF">ZIOFF_051292</name>
</gene>
<comment type="caution">
    <text evidence="2">The sequence shown here is derived from an EMBL/GenBank/DDBJ whole genome shotgun (WGS) entry which is preliminary data.</text>
</comment>
<dbReference type="EMBL" id="JACMSC010000014">
    <property type="protein sequence ID" value="KAG6490010.1"/>
    <property type="molecule type" value="Genomic_DNA"/>
</dbReference>
<keyword evidence="1" id="KW-0732">Signal</keyword>
<name>A0A8J5FSF8_ZINOF</name>
<reference evidence="2 3" key="1">
    <citation type="submission" date="2020-08" db="EMBL/GenBank/DDBJ databases">
        <title>Plant Genome Project.</title>
        <authorList>
            <person name="Zhang R.-G."/>
        </authorList>
    </citation>
    <scope>NUCLEOTIDE SEQUENCE [LARGE SCALE GENOMIC DNA]</scope>
    <source>
        <tissue evidence="2">Rhizome</tissue>
    </source>
</reference>
<dbReference type="Proteomes" id="UP000734854">
    <property type="component" value="Unassembled WGS sequence"/>
</dbReference>